<gene>
    <name evidence="6" type="primary">psdht</name>
    <name evidence="6" type="ORF">KBTEX_01017</name>
</gene>
<dbReference type="EMBL" id="MN079087">
    <property type="protein sequence ID" value="QEA04709.1"/>
    <property type="molecule type" value="Genomic_DNA"/>
</dbReference>
<dbReference type="GO" id="GO:0009097">
    <property type="term" value="P:isoleucine biosynthetic process"/>
    <property type="evidence" value="ECO:0007669"/>
    <property type="project" value="TreeGrafter"/>
</dbReference>
<evidence type="ECO:0000259" key="5">
    <source>
        <dbReference type="Pfam" id="PF00291"/>
    </source>
</evidence>
<reference evidence="6" key="1">
    <citation type="submission" date="2019-06" db="EMBL/GenBank/DDBJ databases">
        <authorList>
            <person name="Murdoch R.W."/>
            <person name="Fathepure B."/>
        </authorList>
    </citation>
    <scope>NUCLEOTIDE SEQUENCE</scope>
</reference>
<proteinExistence type="inferred from homology"/>
<dbReference type="CDD" id="cd01562">
    <property type="entry name" value="Thr-dehyd"/>
    <property type="match status" value="1"/>
</dbReference>
<dbReference type="GO" id="GO:0004794">
    <property type="term" value="F:threonine deaminase activity"/>
    <property type="evidence" value="ECO:0007669"/>
    <property type="project" value="TreeGrafter"/>
</dbReference>
<dbReference type="GO" id="GO:0003941">
    <property type="term" value="F:L-serine ammonia-lyase activity"/>
    <property type="evidence" value="ECO:0007669"/>
    <property type="project" value="TreeGrafter"/>
</dbReference>
<evidence type="ECO:0000256" key="2">
    <source>
        <dbReference type="ARBA" id="ARBA00010869"/>
    </source>
</evidence>
<comment type="similarity">
    <text evidence="2">Belongs to the serine/threonine dehydratase family.</text>
</comment>
<dbReference type="InterPro" id="IPR050147">
    <property type="entry name" value="Ser/Thr_Dehydratase"/>
</dbReference>
<evidence type="ECO:0000256" key="3">
    <source>
        <dbReference type="ARBA" id="ARBA00022898"/>
    </source>
</evidence>
<dbReference type="InterPro" id="IPR001926">
    <property type="entry name" value="TrpB-like_PALP"/>
</dbReference>
<dbReference type="GO" id="GO:0006567">
    <property type="term" value="P:L-threonine catabolic process"/>
    <property type="evidence" value="ECO:0007669"/>
    <property type="project" value="TreeGrafter"/>
</dbReference>
<dbReference type="AlphaFoldDB" id="A0A5B8R6Q7"/>
<evidence type="ECO:0000256" key="1">
    <source>
        <dbReference type="ARBA" id="ARBA00001933"/>
    </source>
</evidence>
<keyword evidence="4 6" id="KW-0456">Lyase</keyword>
<name>A0A5B8R6Q7_9ZZZZ</name>
<evidence type="ECO:0000313" key="6">
    <source>
        <dbReference type="EMBL" id="QEA04709.1"/>
    </source>
</evidence>
<dbReference type="PANTHER" id="PTHR48078:SF6">
    <property type="entry name" value="L-THREONINE DEHYDRATASE CATABOLIC TDCB"/>
    <property type="match status" value="1"/>
</dbReference>
<dbReference type="Pfam" id="PF00291">
    <property type="entry name" value="PALP"/>
    <property type="match status" value="1"/>
</dbReference>
<dbReference type="InterPro" id="IPR036052">
    <property type="entry name" value="TrpB-like_PALP_sf"/>
</dbReference>
<dbReference type="GO" id="GO:0006565">
    <property type="term" value="P:L-serine catabolic process"/>
    <property type="evidence" value="ECO:0007669"/>
    <property type="project" value="TreeGrafter"/>
</dbReference>
<comment type="cofactor">
    <cofactor evidence="1">
        <name>pyridoxal 5'-phosphate</name>
        <dbReference type="ChEBI" id="CHEBI:597326"/>
    </cofactor>
</comment>
<dbReference type="EC" id="4.2.1.-" evidence="6"/>
<sequence>MPVSADAPELPDLEAVRAAAARIRPAIPPTPAFPAQDLSASLGTELWVKAESLQRTGSFKVRGAYNWTATATAEETGNGLITVSAGNHAMALAWAAERQGVPVTVVMPEGSSTMKIETTRAFGAEVIIHGDIKAAVAECHRLREERGLTLVHPYDNPRIMAGQGTVGLEMLEQIPRLGRVLCPIGGGGLVSGLGIAIRSQRPDIELIGVEPEGAATMRNAWDRDSAEAALDGVSTIAPSLAPVVVGKYTYAASRRWVNDIVTVSDDAIARATRALMTQGRLYVETGAAVGLAAVLDGAVPAAAEGATALVITGGNMDTAQARELLA</sequence>
<dbReference type="PANTHER" id="PTHR48078">
    <property type="entry name" value="THREONINE DEHYDRATASE, MITOCHONDRIAL-RELATED"/>
    <property type="match status" value="1"/>
</dbReference>
<evidence type="ECO:0000256" key="4">
    <source>
        <dbReference type="ARBA" id="ARBA00023239"/>
    </source>
</evidence>
<dbReference type="SUPFAM" id="SSF53686">
    <property type="entry name" value="Tryptophan synthase beta subunit-like PLP-dependent enzymes"/>
    <property type="match status" value="1"/>
</dbReference>
<feature type="domain" description="Tryptophan synthase beta chain-like PALP" evidence="5">
    <location>
        <begin position="23"/>
        <end position="312"/>
    </location>
</feature>
<organism evidence="6">
    <name type="scientific">uncultured organism</name>
    <dbReference type="NCBI Taxonomy" id="155900"/>
    <lineage>
        <taxon>unclassified sequences</taxon>
        <taxon>environmental samples</taxon>
    </lineage>
</organism>
<accession>A0A5B8R6Q7</accession>
<keyword evidence="3" id="KW-0663">Pyridoxal phosphate</keyword>
<dbReference type="FunFam" id="3.40.50.1100:FF:000005">
    <property type="entry name" value="Threonine dehydratase catabolic"/>
    <property type="match status" value="1"/>
</dbReference>
<protein>
    <submittedName>
        <fullName evidence="6">Phenylserine dehydratase</fullName>
        <ecNumber evidence="6">4.2.1.-</ecNumber>
    </submittedName>
</protein>
<dbReference type="Gene3D" id="3.40.50.1100">
    <property type="match status" value="2"/>
</dbReference>